<dbReference type="InterPro" id="IPR036277">
    <property type="entry name" value="SMC_hinge_sf"/>
</dbReference>
<dbReference type="SMART" id="SM00968">
    <property type="entry name" value="SMC_hinge"/>
    <property type="match status" value="1"/>
</dbReference>
<feature type="compositionally biased region" description="Basic and acidic residues" evidence="3">
    <location>
        <begin position="19"/>
        <end position="44"/>
    </location>
</feature>
<dbReference type="EMBL" id="LXFE01000367">
    <property type="protein sequence ID" value="OLL25555.1"/>
    <property type="molecule type" value="Genomic_DNA"/>
</dbReference>
<gene>
    <name evidence="5" type="ORF">NEOLI_003577</name>
</gene>
<dbReference type="Pfam" id="PF02463">
    <property type="entry name" value="SMC_N"/>
    <property type="match status" value="1"/>
</dbReference>
<evidence type="ECO:0000256" key="1">
    <source>
        <dbReference type="ARBA" id="ARBA00023054"/>
    </source>
</evidence>
<dbReference type="PANTHER" id="PTHR43977">
    <property type="entry name" value="STRUCTURAL MAINTENANCE OF CHROMOSOMES PROTEIN 3"/>
    <property type="match status" value="1"/>
</dbReference>
<feature type="domain" description="SMC hinge" evidence="4">
    <location>
        <begin position="139"/>
        <end position="238"/>
    </location>
</feature>
<dbReference type="InterPro" id="IPR003395">
    <property type="entry name" value="RecF/RecN/SMC_N"/>
</dbReference>
<comment type="caution">
    <text evidence="5">The sequence shown here is derived from an EMBL/GenBank/DDBJ whole genome shotgun (WGS) entry which is preliminary data.</text>
</comment>
<feature type="region of interest" description="Disordered" evidence="3">
    <location>
        <begin position="1"/>
        <end position="45"/>
    </location>
</feature>
<evidence type="ECO:0000256" key="2">
    <source>
        <dbReference type="SAM" id="Coils"/>
    </source>
</evidence>
<evidence type="ECO:0000259" key="4">
    <source>
        <dbReference type="SMART" id="SM00968"/>
    </source>
</evidence>
<dbReference type="Proteomes" id="UP000186594">
    <property type="component" value="Unassembled WGS sequence"/>
</dbReference>
<evidence type="ECO:0000313" key="5">
    <source>
        <dbReference type="EMBL" id="OLL25555.1"/>
    </source>
</evidence>
<dbReference type="Gene3D" id="1.10.287.1490">
    <property type="match status" value="1"/>
</dbReference>
<dbReference type="STRING" id="1198029.A0A1U7LSA9"/>
<dbReference type="AlphaFoldDB" id="A0A1U7LSA9"/>
<dbReference type="GO" id="GO:0005694">
    <property type="term" value="C:chromosome"/>
    <property type="evidence" value="ECO:0007669"/>
    <property type="project" value="InterPro"/>
</dbReference>
<dbReference type="OMA" id="SEYEWIS"/>
<dbReference type="GO" id="GO:0007059">
    <property type="term" value="P:chromosome segregation"/>
    <property type="evidence" value="ECO:0007669"/>
    <property type="project" value="UniProtKB-ARBA"/>
</dbReference>
<keyword evidence="6" id="KW-1185">Reference proteome</keyword>
<reference evidence="5 6" key="1">
    <citation type="submission" date="2016-04" db="EMBL/GenBank/DDBJ databases">
        <title>Evolutionary innovation and constraint leading to complex multicellularity in the Ascomycota.</title>
        <authorList>
            <person name="Cisse O."/>
            <person name="Nguyen A."/>
            <person name="Hewitt D.A."/>
            <person name="Jedd G."/>
            <person name="Stajich J.E."/>
        </authorList>
    </citation>
    <scope>NUCLEOTIDE SEQUENCE [LARGE SCALE GENOMIC DNA]</scope>
    <source>
        <strain evidence="5 6">DAH-3</strain>
    </source>
</reference>
<dbReference type="OrthoDB" id="10255539at2759"/>
<accession>A0A1U7LSA9</accession>
<dbReference type="InterPro" id="IPR010935">
    <property type="entry name" value="SMC_hinge"/>
</dbReference>
<dbReference type="GO" id="GO:0005524">
    <property type="term" value="F:ATP binding"/>
    <property type="evidence" value="ECO:0007669"/>
    <property type="project" value="InterPro"/>
</dbReference>
<dbReference type="InterPro" id="IPR027417">
    <property type="entry name" value="P-loop_NTPase"/>
</dbReference>
<dbReference type="GO" id="GO:0051276">
    <property type="term" value="P:chromosome organization"/>
    <property type="evidence" value="ECO:0007669"/>
    <property type="project" value="InterPro"/>
</dbReference>
<proteinExistence type="predicted"/>
<feature type="coiled-coil region" evidence="2">
    <location>
        <begin position="279"/>
        <end position="330"/>
    </location>
</feature>
<dbReference type="Pfam" id="PF06470">
    <property type="entry name" value="SMC_hinge"/>
    <property type="match status" value="1"/>
</dbReference>
<name>A0A1U7LSA9_NEOID</name>
<dbReference type="Gene3D" id="3.40.50.300">
    <property type="entry name" value="P-loop containing nucleotide triphosphate hydrolases"/>
    <property type="match status" value="1"/>
</dbReference>
<protein>
    <submittedName>
        <fullName evidence="5">Structural maintenance of chromosomes protein 2</fullName>
    </submittedName>
</protein>
<evidence type="ECO:0000313" key="6">
    <source>
        <dbReference type="Proteomes" id="UP000186594"/>
    </source>
</evidence>
<keyword evidence="1 2" id="KW-0175">Coiled coil</keyword>
<dbReference type="FunFam" id="3.40.50.300:FF:000385">
    <property type="entry name" value="Structural maintenance of chromosomes 2"/>
    <property type="match status" value="1"/>
</dbReference>
<organism evidence="5 6">
    <name type="scientific">Neolecta irregularis (strain DAH-3)</name>
    <dbReference type="NCBI Taxonomy" id="1198029"/>
    <lineage>
        <taxon>Eukaryota</taxon>
        <taxon>Fungi</taxon>
        <taxon>Dikarya</taxon>
        <taxon>Ascomycota</taxon>
        <taxon>Taphrinomycotina</taxon>
        <taxon>Neolectales</taxon>
        <taxon>Neolectaceae</taxon>
        <taxon>Neolecta</taxon>
    </lineage>
</organism>
<dbReference type="Gene3D" id="3.30.70.1620">
    <property type="match status" value="1"/>
</dbReference>
<sequence>MDQLQDAKTRISNAQTESEQAKLKISHLEKQIKTDEPRAKKARDQNMSALKELESHRIEGTRLENELQNLDWNEDTEQANLSRKAELQAMINELHEAPFFHQNLRQILTLCIRIQRQTSIGVKSKVSLLSYSLWIRKSSKLLLLLKYVQVVVVENEVIGTQLLEKGKLRKRVTIIPLNRISAFRASAEKIDSAHQLAPGKVDLALSLVGYDSEVSAAMEYVFGSTLICADADTAKTVTFNPSVRLKSVTLEGDVYDPSGTLSGGSSVSTSGLLVHLQKLNKVTREINIYKREFDAIERQMNMDQEKNTEAKTLKKQLDLKRHELRLTEEQINSNSHSKAFEDMKKRIGELKLVMIEAKNKGDDASKDVRKIEKDMNEFKNNKDGKLKELQKELDDLKASILKQSTNVKDCKREFQTIQLEAEQLGADLGAAQEQLDDANSTLQIQQSELQSLHKDHSKIKDQYDFINAEMESERAKMISFDDELKSLEEASRQKNSEITESGLELQKLRHEVEKFHKELQGVESLLVQMEREHEWIGDEKSNFGRQGTPYYFANQNISECKNNLKSLTERFKGLQKKVNAKVMNMIDSVEKKESSLKTMLKTVRRDKRKIEETISTLDEYKKEALQRTWEKVNGDFGQIFAELLPGNFAKLEAPEGKNISDGLEVRVCLGKVWKQSLTELSGGQRSLIALALIMSLLQFKPAPMYILDEVDAALDLSHTQNIGRLIKTRFKGSQFIVVSLKEGMFSNANRIYRTRFMDGTSVVMQ</sequence>
<dbReference type="SUPFAM" id="SSF52540">
    <property type="entry name" value="P-loop containing nucleoside triphosphate hydrolases"/>
    <property type="match status" value="1"/>
</dbReference>
<evidence type="ECO:0000256" key="3">
    <source>
        <dbReference type="SAM" id="MobiDB-lite"/>
    </source>
</evidence>
<feature type="coiled-coil region" evidence="2">
    <location>
        <begin position="361"/>
        <end position="532"/>
    </location>
</feature>
<dbReference type="SUPFAM" id="SSF75553">
    <property type="entry name" value="Smc hinge domain"/>
    <property type="match status" value="1"/>
</dbReference>
<dbReference type="Gene3D" id="1.20.1060.20">
    <property type="match status" value="1"/>
</dbReference>